<dbReference type="SUPFAM" id="SSF56300">
    <property type="entry name" value="Metallo-dependent phosphatases"/>
    <property type="match status" value="1"/>
</dbReference>
<dbReference type="RefSeq" id="WP_073192495.1">
    <property type="nucleotide sequence ID" value="NZ_FQTW01000003.1"/>
</dbReference>
<dbReference type="Gene3D" id="3.60.21.10">
    <property type="match status" value="1"/>
</dbReference>
<organism evidence="2 3">
    <name type="scientific">Psychroflexus salarius</name>
    <dbReference type="NCBI Taxonomy" id="1155689"/>
    <lineage>
        <taxon>Bacteria</taxon>
        <taxon>Pseudomonadati</taxon>
        <taxon>Bacteroidota</taxon>
        <taxon>Flavobacteriia</taxon>
        <taxon>Flavobacteriales</taxon>
        <taxon>Flavobacteriaceae</taxon>
        <taxon>Psychroflexus</taxon>
    </lineage>
</organism>
<dbReference type="InterPro" id="IPR029052">
    <property type="entry name" value="Metallo-depent_PP-like"/>
</dbReference>
<dbReference type="GO" id="GO:0016787">
    <property type="term" value="F:hydrolase activity"/>
    <property type="evidence" value="ECO:0007669"/>
    <property type="project" value="InterPro"/>
</dbReference>
<dbReference type="InterPro" id="IPR004843">
    <property type="entry name" value="Calcineurin-like_PHP"/>
</dbReference>
<keyword evidence="3" id="KW-1185">Reference proteome</keyword>
<evidence type="ECO:0000313" key="3">
    <source>
        <dbReference type="Proteomes" id="UP000184462"/>
    </source>
</evidence>
<dbReference type="EMBL" id="FQTW01000003">
    <property type="protein sequence ID" value="SHE58583.1"/>
    <property type="molecule type" value="Genomic_DNA"/>
</dbReference>
<dbReference type="Pfam" id="PF00149">
    <property type="entry name" value="Metallophos"/>
    <property type="match status" value="1"/>
</dbReference>
<evidence type="ECO:0000259" key="1">
    <source>
        <dbReference type="Pfam" id="PF00149"/>
    </source>
</evidence>
<gene>
    <name evidence="2" type="ORF">SAMN05444278_10340</name>
</gene>
<dbReference type="Proteomes" id="UP000184462">
    <property type="component" value="Unassembled WGS sequence"/>
</dbReference>
<name>A0A1M4UPR7_9FLAO</name>
<dbReference type="AlphaFoldDB" id="A0A1M4UPR7"/>
<evidence type="ECO:0000313" key="2">
    <source>
        <dbReference type="EMBL" id="SHE58583.1"/>
    </source>
</evidence>
<accession>A0A1M4UPR7</accession>
<dbReference type="PIRSF" id="PIRSF000887">
    <property type="entry name" value="Pesterase_MJ0037"/>
    <property type="match status" value="1"/>
</dbReference>
<proteinExistence type="predicted"/>
<dbReference type="PANTHER" id="PTHR39323:SF1">
    <property type="entry name" value="BLR1149 PROTEIN"/>
    <property type="match status" value="1"/>
</dbReference>
<feature type="domain" description="Calcineurin-like phosphoesterase" evidence="1">
    <location>
        <begin position="23"/>
        <end position="127"/>
    </location>
</feature>
<protein>
    <submittedName>
        <fullName evidence="2">Putative phosphoesterase</fullName>
    </submittedName>
</protein>
<dbReference type="STRING" id="1155689.SAMN05444278_10340"/>
<dbReference type="NCBIfam" id="TIGR04123">
    <property type="entry name" value="P_estr_lig_assc"/>
    <property type="match status" value="1"/>
</dbReference>
<dbReference type="InterPro" id="IPR026336">
    <property type="entry name" value="PdeM-like"/>
</dbReference>
<reference evidence="2 3" key="1">
    <citation type="submission" date="2016-11" db="EMBL/GenBank/DDBJ databases">
        <authorList>
            <person name="Jaros S."/>
            <person name="Januszkiewicz K."/>
            <person name="Wedrychowicz H."/>
        </authorList>
    </citation>
    <scope>NUCLEOTIDE SEQUENCE [LARGE SCALE GENOMIC DNA]</scope>
    <source>
        <strain evidence="2 3">DSM 25661</strain>
    </source>
</reference>
<dbReference type="InterPro" id="IPR024173">
    <property type="entry name" value="Pesterase_MJ0037-like"/>
</dbReference>
<dbReference type="OrthoDB" id="9795838at2"/>
<sequence>MKLKIHDINIELHYSGAIFMKQMNTLIIADVHLGKIEHFRKHGSAIPPILSAKNYIELDHVINQYQPDQLIFLGDLFHSTKNTDWQRFTKWIKRHHSIKFQLVIGNHDVISSREIENLGIETSTEVYLQDFKLTHHPEVTEDYFNICGHIHPGFHLKGSAKQSLKLACFYHKPQQLILPAFGAFTGKFIISPQENEHVYAIAEQNVLKIL</sequence>
<dbReference type="PANTHER" id="PTHR39323">
    <property type="entry name" value="BLR1149 PROTEIN"/>
    <property type="match status" value="1"/>
</dbReference>